<comment type="caution">
    <text evidence="2">The sequence shown here is derived from an EMBL/GenBank/DDBJ whole genome shotgun (WGS) entry which is preliminary data.</text>
</comment>
<gene>
    <name evidence="2" type="ORF">AG1IA_00479</name>
</gene>
<feature type="region of interest" description="Disordered" evidence="1">
    <location>
        <begin position="654"/>
        <end position="673"/>
    </location>
</feature>
<organism evidence="2 3">
    <name type="scientific">Thanatephorus cucumeris (strain AG1-IA)</name>
    <name type="common">Rice sheath blight fungus</name>
    <name type="synonym">Rhizoctonia solani</name>
    <dbReference type="NCBI Taxonomy" id="983506"/>
    <lineage>
        <taxon>Eukaryota</taxon>
        <taxon>Fungi</taxon>
        <taxon>Dikarya</taxon>
        <taxon>Basidiomycota</taxon>
        <taxon>Agaricomycotina</taxon>
        <taxon>Agaricomycetes</taxon>
        <taxon>Cantharellales</taxon>
        <taxon>Ceratobasidiaceae</taxon>
        <taxon>Rhizoctonia</taxon>
        <taxon>Rhizoctonia solani AG-1</taxon>
    </lineage>
</organism>
<feature type="region of interest" description="Disordered" evidence="1">
    <location>
        <begin position="349"/>
        <end position="368"/>
    </location>
</feature>
<dbReference type="EMBL" id="AFRT01000070">
    <property type="protein sequence ID" value="ELU45490.1"/>
    <property type="molecule type" value="Genomic_DNA"/>
</dbReference>
<evidence type="ECO:0000313" key="2">
    <source>
        <dbReference type="EMBL" id="ELU45490.1"/>
    </source>
</evidence>
<feature type="region of interest" description="Disordered" evidence="1">
    <location>
        <begin position="151"/>
        <end position="181"/>
    </location>
</feature>
<reference evidence="2 3" key="1">
    <citation type="journal article" date="2013" name="Nat. Commun.">
        <title>The evolution and pathogenic mechanisms of the rice sheath blight pathogen.</title>
        <authorList>
            <person name="Zheng A."/>
            <person name="Lin R."/>
            <person name="Xu L."/>
            <person name="Qin P."/>
            <person name="Tang C."/>
            <person name="Ai P."/>
            <person name="Zhang D."/>
            <person name="Liu Y."/>
            <person name="Sun Z."/>
            <person name="Feng H."/>
            <person name="Wang Y."/>
            <person name="Chen Y."/>
            <person name="Liang X."/>
            <person name="Fu R."/>
            <person name="Li Q."/>
            <person name="Zhang J."/>
            <person name="Yu X."/>
            <person name="Xie Z."/>
            <person name="Ding L."/>
            <person name="Guan P."/>
            <person name="Tang J."/>
            <person name="Liang Y."/>
            <person name="Wang S."/>
            <person name="Deng Q."/>
            <person name="Li S."/>
            <person name="Zhu J."/>
            <person name="Wang L."/>
            <person name="Liu H."/>
            <person name="Li P."/>
        </authorList>
    </citation>
    <scope>NUCLEOTIDE SEQUENCE [LARGE SCALE GENOMIC DNA]</scope>
    <source>
        <strain evidence="3">AG-1 IA</strain>
    </source>
</reference>
<feature type="compositionally biased region" description="Basic and acidic residues" evidence="1">
    <location>
        <begin position="880"/>
        <end position="890"/>
    </location>
</feature>
<feature type="region of interest" description="Disordered" evidence="1">
    <location>
        <begin position="701"/>
        <end position="730"/>
    </location>
</feature>
<feature type="compositionally biased region" description="Low complexity" evidence="1">
    <location>
        <begin position="417"/>
        <end position="430"/>
    </location>
</feature>
<dbReference type="STRING" id="983506.L8X5J8"/>
<dbReference type="AlphaFoldDB" id="L8X5J8"/>
<dbReference type="OMA" id="KVAPRIC"/>
<feature type="region of interest" description="Disordered" evidence="1">
    <location>
        <begin position="870"/>
        <end position="915"/>
    </location>
</feature>
<feature type="compositionally biased region" description="Basic and acidic residues" evidence="1">
    <location>
        <begin position="904"/>
        <end position="915"/>
    </location>
</feature>
<dbReference type="OrthoDB" id="2590590at2759"/>
<sequence length="956" mass="104973">MVRLRLVVTRQWTWNREVEARGISRQARSEFRSARHGEKKLKSPQSRPWINIKWPDWPGKEVAGHDGVVGQVFQKWSRHHVRGHMIGWSKLDDVSRRALYQTCKAIDSITKTLDHLEVTMEGDYQLMKHWRLARGAQTLGLDDGRAAERYADDPQRRRQSTGWGPTVRAIGMQPGQPQPPAYSLPKEEVIAPPPAPAPVTRPIARCLSVAHFGSRFIPHSNSPIATLLPIGADDRFLLMGTDRGLSVLDVLPAFHGAPTSNPARVLEEAKPRNIWTGEGVWQMALLESQDLGGSSPQGTILALVGAEASEAAVDRKGVEPVRTIRMYNLASLTSLVKWSVTRRDAHPLDLRRPANMNPTRSLKKHKSSSSSVFNSFKAMFIDSQPHIQPYDPSSAASPRSPALQTSTLAPPRHDTRSSSPSPSRPTPTRSFISDTPGEWDIIEDLPLRWATDYVSLSRPGSKLAGLSVMFFELWKDLSGSPGTERTYLAVATRQCIFLYESIPGERAFRAVKVCPAMYAVRFVQQLSSSSDPTFSTVARSFSSMSSRAPAQHIQAHSRNASHSQTQRTRRTSFGDTPRAQLALFVTFPKKAGLIRLSDSAVGEVELWDEDPGLMGPMGRGIGRRSVESLSNPGFGIERERGVWAPLETCDIPPLSMETEPYTGPSPIGGLPASPYATNSSPAYPSSTAWSSSSSQYPLLNSSNHSQPYIDTNTNSYSSGPLTAPPASMPSPIPPTPSNLFAGSEYPKQVALLTRGRRTDIVELPLRAPVGARPPLCTVMWLAPPTKVAPRICVPGPGLEGKDPYLQIVAFLSEGVDVAEIPLSRLKLDRAKSKGKARAMSSGGDEIKLVKVDVGGPAGYLAAGGRWHRFGRGDGPGGSSRPRERTRELQRADSTWSVSSWDSNVQEHKREKEAQRKTEEGYYSWVCRGHEDYYVVWIGGGMADDPAHTNNESQLDG</sequence>
<dbReference type="Proteomes" id="UP000011668">
    <property type="component" value="Unassembled WGS sequence"/>
</dbReference>
<name>L8X5J8_THACA</name>
<feature type="region of interest" description="Disordered" evidence="1">
    <location>
        <begin position="387"/>
        <end position="435"/>
    </location>
</feature>
<evidence type="ECO:0000256" key="1">
    <source>
        <dbReference type="SAM" id="MobiDB-lite"/>
    </source>
</evidence>
<dbReference type="HOGENOM" id="CLU_012233_0_0_1"/>
<feature type="compositionally biased region" description="Low complexity" evidence="1">
    <location>
        <begin position="392"/>
        <end position="402"/>
    </location>
</feature>
<feature type="region of interest" description="Disordered" evidence="1">
    <location>
        <begin position="548"/>
        <end position="573"/>
    </location>
</feature>
<feature type="compositionally biased region" description="Polar residues" evidence="1">
    <location>
        <begin position="704"/>
        <end position="720"/>
    </location>
</feature>
<protein>
    <submittedName>
        <fullName evidence="2">Uncharacterized protein</fullName>
    </submittedName>
</protein>
<evidence type="ECO:0000313" key="3">
    <source>
        <dbReference type="Proteomes" id="UP000011668"/>
    </source>
</evidence>
<keyword evidence="3" id="KW-1185">Reference proteome</keyword>
<proteinExistence type="predicted"/>
<feature type="compositionally biased region" description="Polar residues" evidence="1">
    <location>
        <begin position="891"/>
        <end position="903"/>
    </location>
</feature>
<accession>L8X5J8</accession>